<dbReference type="Pfam" id="PF00582">
    <property type="entry name" value="Usp"/>
    <property type="match status" value="1"/>
</dbReference>
<protein>
    <submittedName>
        <fullName evidence="3">Universal stress protein</fullName>
    </submittedName>
</protein>
<dbReference type="PANTHER" id="PTHR46268:SF6">
    <property type="entry name" value="UNIVERSAL STRESS PROTEIN UP12"/>
    <property type="match status" value="1"/>
</dbReference>
<comment type="caution">
    <text evidence="3">The sequence shown here is derived from an EMBL/GenBank/DDBJ whole genome shotgun (WGS) entry which is preliminary data.</text>
</comment>
<feature type="domain" description="UspA" evidence="2">
    <location>
        <begin position="1"/>
        <end position="146"/>
    </location>
</feature>
<dbReference type="InterPro" id="IPR006016">
    <property type="entry name" value="UspA"/>
</dbReference>
<evidence type="ECO:0000313" key="3">
    <source>
        <dbReference type="EMBL" id="MSU91470.1"/>
    </source>
</evidence>
<sequence>MFKHILTPYDGSKNADRALAKAGELAALVAAPVTILTIYRHHSMLEASLSMVRPQEPGNIDEAMRAHATQTAQHGKEVLKRAGAQNVRAFVRSGRPARTIVDFALKHEIDLIVLGSRGLGASGDSYMLGSVSHKVTGLANIPVLVV</sequence>
<name>A0A6L5Z5W7_9RHOB</name>
<proteinExistence type="inferred from homology"/>
<organism evidence="3 4">
    <name type="scientific">Halovulum marinum</name>
    <dbReference type="NCBI Taxonomy" id="2662447"/>
    <lineage>
        <taxon>Bacteria</taxon>
        <taxon>Pseudomonadati</taxon>
        <taxon>Pseudomonadota</taxon>
        <taxon>Alphaproteobacteria</taxon>
        <taxon>Rhodobacterales</taxon>
        <taxon>Paracoccaceae</taxon>
        <taxon>Halovulum</taxon>
    </lineage>
</organism>
<dbReference type="PRINTS" id="PR01438">
    <property type="entry name" value="UNVRSLSTRESS"/>
</dbReference>
<evidence type="ECO:0000313" key="4">
    <source>
        <dbReference type="Proteomes" id="UP000474957"/>
    </source>
</evidence>
<dbReference type="InterPro" id="IPR006015">
    <property type="entry name" value="Universal_stress_UspA"/>
</dbReference>
<dbReference type="Proteomes" id="UP000474957">
    <property type="component" value="Unassembled WGS sequence"/>
</dbReference>
<gene>
    <name evidence="3" type="ORF">GE300_17975</name>
</gene>
<evidence type="ECO:0000259" key="2">
    <source>
        <dbReference type="Pfam" id="PF00582"/>
    </source>
</evidence>
<dbReference type="RefSeq" id="WP_154448663.1">
    <property type="nucleotide sequence ID" value="NZ_WIND01000020.1"/>
</dbReference>
<accession>A0A6L5Z5W7</accession>
<evidence type="ECO:0000256" key="1">
    <source>
        <dbReference type="ARBA" id="ARBA00008791"/>
    </source>
</evidence>
<dbReference type="AlphaFoldDB" id="A0A6L5Z5W7"/>
<keyword evidence="4" id="KW-1185">Reference proteome</keyword>
<reference evidence="3 4" key="1">
    <citation type="submission" date="2019-10" db="EMBL/GenBank/DDBJ databases">
        <title>Cognatihalovulum marinum gen. nov. sp. nov., a new member of the family Rhodobacteraceae isolated from deep seawater of the Northwest Indian Ocean.</title>
        <authorList>
            <person name="Ruan C."/>
            <person name="Wang J."/>
            <person name="Zheng X."/>
            <person name="Song L."/>
            <person name="Zhu Y."/>
            <person name="Huang Y."/>
            <person name="Lu Z."/>
            <person name="Du W."/>
            <person name="Huang L."/>
            <person name="Dai X."/>
        </authorList>
    </citation>
    <scope>NUCLEOTIDE SEQUENCE [LARGE SCALE GENOMIC DNA]</scope>
    <source>
        <strain evidence="3 4">2CG4</strain>
    </source>
</reference>
<dbReference type="CDD" id="cd00293">
    <property type="entry name" value="USP-like"/>
    <property type="match status" value="1"/>
</dbReference>
<dbReference type="SUPFAM" id="SSF52402">
    <property type="entry name" value="Adenine nucleotide alpha hydrolases-like"/>
    <property type="match status" value="1"/>
</dbReference>
<dbReference type="InterPro" id="IPR014729">
    <property type="entry name" value="Rossmann-like_a/b/a_fold"/>
</dbReference>
<dbReference type="EMBL" id="WIND01000020">
    <property type="protein sequence ID" value="MSU91470.1"/>
    <property type="molecule type" value="Genomic_DNA"/>
</dbReference>
<dbReference type="Gene3D" id="3.40.50.620">
    <property type="entry name" value="HUPs"/>
    <property type="match status" value="1"/>
</dbReference>
<comment type="similarity">
    <text evidence="1">Belongs to the universal stress protein A family.</text>
</comment>
<dbReference type="PANTHER" id="PTHR46268">
    <property type="entry name" value="STRESS RESPONSE PROTEIN NHAX"/>
    <property type="match status" value="1"/>
</dbReference>